<dbReference type="AlphaFoldDB" id="A0A518DXZ6"/>
<dbReference type="InterPro" id="IPR043129">
    <property type="entry name" value="ATPase_NBD"/>
</dbReference>
<dbReference type="GO" id="GO:0005829">
    <property type="term" value="C:cytosol"/>
    <property type="evidence" value="ECO:0007669"/>
    <property type="project" value="TreeGrafter"/>
</dbReference>
<organism evidence="2 3">
    <name type="scientific">Lignipirellula cremea</name>
    <dbReference type="NCBI Taxonomy" id="2528010"/>
    <lineage>
        <taxon>Bacteria</taxon>
        <taxon>Pseudomonadati</taxon>
        <taxon>Planctomycetota</taxon>
        <taxon>Planctomycetia</taxon>
        <taxon>Pirellulales</taxon>
        <taxon>Pirellulaceae</taxon>
        <taxon>Lignipirellula</taxon>
    </lineage>
</organism>
<dbReference type="InterPro" id="IPR000905">
    <property type="entry name" value="Gcp-like_dom"/>
</dbReference>
<dbReference type="KEGG" id="lcre:Pla8534_45440"/>
<dbReference type="EMBL" id="CP036433">
    <property type="protein sequence ID" value="QDU96723.1"/>
    <property type="molecule type" value="Genomic_DNA"/>
</dbReference>
<protein>
    <submittedName>
        <fullName evidence="2">tRNA threonylcarbamoyladenosine biosynthesis protein TsaB</fullName>
    </submittedName>
</protein>
<evidence type="ECO:0000313" key="2">
    <source>
        <dbReference type="EMBL" id="QDU96723.1"/>
    </source>
</evidence>
<feature type="domain" description="Gcp-like" evidence="1">
    <location>
        <begin position="35"/>
        <end position="131"/>
    </location>
</feature>
<proteinExistence type="predicted"/>
<dbReference type="NCBIfam" id="TIGR03725">
    <property type="entry name" value="T6A_YeaZ"/>
    <property type="match status" value="1"/>
</dbReference>
<evidence type="ECO:0000259" key="1">
    <source>
        <dbReference type="Pfam" id="PF00814"/>
    </source>
</evidence>
<dbReference type="Gene3D" id="3.30.420.40">
    <property type="match status" value="2"/>
</dbReference>
<dbReference type="CDD" id="cd24032">
    <property type="entry name" value="ASKHA_NBD_TsaB"/>
    <property type="match status" value="1"/>
</dbReference>
<dbReference type="RefSeq" id="WP_145055334.1">
    <property type="nucleotide sequence ID" value="NZ_CP036433.1"/>
</dbReference>
<dbReference type="PANTHER" id="PTHR11735:SF11">
    <property type="entry name" value="TRNA THREONYLCARBAMOYLADENOSINE BIOSYNTHESIS PROTEIN TSAB"/>
    <property type="match status" value="1"/>
</dbReference>
<keyword evidence="3" id="KW-1185">Reference proteome</keyword>
<accession>A0A518DXZ6</accession>
<evidence type="ECO:0000313" key="3">
    <source>
        <dbReference type="Proteomes" id="UP000317648"/>
    </source>
</evidence>
<dbReference type="Pfam" id="PF00814">
    <property type="entry name" value="TsaD"/>
    <property type="match status" value="1"/>
</dbReference>
<name>A0A518DXZ6_9BACT</name>
<sequence>MLLALETSSREASVALFRDGELAARADLPAGETTAQSLTPTIQRLLQQAEVRASDLEAIAVAQGPGSFTGLRIGVVTAKTLAYAAGAQLIGMDTLEVIAAQASEEPVEVQVVLDAQRKQLFYGRFAVTPGARPQVLAATSILDQPAWRAQLQPGDLVTGPALHKLASSLPPDVRQASDDLWRADAVTVGRLALERLAQGEVDDLWSLEPHYHRLSAAEEKANQR</sequence>
<gene>
    <name evidence="2" type="primary">tsaB</name>
    <name evidence="2" type="ORF">Pla8534_45440</name>
</gene>
<dbReference type="InterPro" id="IPR022496">
    <property type="entry name" value="T6A_TsaB"/>
</dbReference>
<dbReference type="PANTHER" id="PTHR11735">
    <property type="entry name" value="TRNA N6-ADENOSINE THREONYLCARBAMOYLTRANSFERASE"/>
    <property type="match status" value="1"/>
</dbReference>
<dbReference type="Proteomes" id="UP000317648">
    <property type="component" value="Chromosome"/>
</dbReference>
<reference evidence="2 3" key="1">
    <citation type="submission" date="2019-02" db="EMBL/GenBank/DDBJ databases">
        <title>Deep-cultivation of Planctomycetes and their phenomic and genomic characterization uncovers novel biology.</title>
        <authorList>
            <person name="Wiegand S."/>
            <person name="Jogler M."/>
            <person name="Boedeker C."/>
            <person name="Pinto D."/>
            <person name="Vollmers J."/>
            <person name="Rivas-Marin E."/>
            <person name="Kohn T."/>
            <person name="Peeters S.H."/>
            <person name="Heuer A."/>
            <person name="Rast P."/>
            <person name="Oberbeckmann S."/>
            <person name="Bunk B."/>
            <person name="Jeske O."/>
            <person name="Meyerdierks A."/>
            <person name="Storesund J.E."/>
            <person name="Kallscheuer N."/>
            <person name="Luecker S."/>
            <person name="Lage O.M."/>
            <person name="Pohl T."/>
            <person name="Merkel B.J."/>
            <person name="Hornburger P."/>
            <person name="Mueller R.-W."/>
            <person name="Bruemmer F."/>
            <person name="Labrenz M."/>
            <person name="Spormann A.M."/>
            <person name="Op den Camp H."/>
            <person name="Overmann J."/>
            <person name="Amann R."/>
            <person name="Jetten M.S.M."/>
            <person name="Mascher T."/>
            <person name="Medema M.H."/>
            <person name="Devos D.P."/>
            <person name="Kaster A.-K."/>
            <person name="Ovreas L."/>
            <person name="Rohde M."/>
            <person name="Galperin M.Y."/>
            <person name="Jogler C."/>
        </authorList>
    </citation>
    <scope>NUCLEOTIDE SEQUENCE [LARGE SCALE GENOMIC DNA]</scope>
    <source>
        <strain evidence="2 3">Pla85_3_4</strain>
    </source>
</reference>
<dbReference type="OrthoDB" id="9784166at2"/>
<dbReference type="GO" id="GO:0002949">
    <property type="term" value="P:tRNA threonylcarbamoyladenosine modification"/>
    <property type="evidence" value="ECO:0007669"/>
    <property type="project" value="InterPro"/>
</dbReference>
<dbReference type="SUPFAM" id="SSF53067">
    <property type="entry name" value="Actin-like ATPase domain"/>
    <property type="match status" value="2"/>
</dbReference>